<name>A0A133VJY4_9EURY</name>
<dbReference type="Proteomes" id="UP000070263">
    <property type="component" value="Unassembled WGS sequence"/>
</dbReference>
<dbReference type="EMBL" id="LHYE01000032">
    <property type="protein sequence ID" value="KXB06741.1"/>
    <property type="molecule type" value="Genomic_DNA"/>
</dbReference>
<reference evidence="1 2" key="1">
    <citation type="journal article" date="2016" name="Sci. Rep.">
        <title>Metabolic traits of an uncultured archaeal lineage -MSBL1- from brine pools of the Red Sea.</title>
        <authorList>
            <person name="Mwirichia R."/>
            <person name="Alam I."/>
            <person name="Rashid M."/>
            <person name="Vinu M."/>
            <person name="Ba-Alawi W."/>
            <person name="Anthony Kamau A."/>
            <person name="Kamanda Ngugi D."/>
            <person name="Goker M."/>
            <person name="Klenk H.P."/>
            <person name="Bajic V."/>
            <person name="Stingl U."/>
        </authorList>
    </citation>
    <scope>NUCLEOTIDE SEQUENCE [LARGE SCALE GENOMIC DNA]</scope>
    <source>
        <strain evidence="1">SCGC-AAA382A20</strain>
    </source>
</reference>
<dbReference type="AlphaFoldDB" id="A0A133VJY4"/>
<evidence type="ECO:0000313" key="1">
    <source>
        <dbReference type="EMBL" id="KXB06741.1"/>
    </source>
</evidence>
<accession>A0A133VJY4</accession>
<sequence length="200" mass="24097">MTSKRNLKSQIELLEESENVDKEEEWWEIEAEPMDRLRAFTLRTFGRDDPMTNMSSREYAEHKEKLKEFVKMVKFMRENEKTPDKNDFEDFEFVEDFNQLIEEKIAFHEYQEKHHEDLGEELSWEGKGFEESMEVLRALDEERKIVEAVYKELEGEDCLSMDALKERAKERGVSGGVVYDWLKKEHLLLELFREERDNVE</sequence>
<organism evidence="1 2">
    <name type="scientific">candidate division MSBL1 archaeon SCGC-AAA382A20</name>
    <dbReference type="NCBI Taxonomy" id="1698280"/>
    <lineage>
        <taxon>Archaea</taxon>
        <taxon>Methanobacteriati</taxon>
        <taxon>Methanobacteriota</taxon>
        <taxon>candidate division MSBL1</taxon>
    </lineage>
</organism>
<proteinExistence type="predicted"/>
<comment type="caution">
    <text evidence="1">The sequence shown here is derived from an EMBL/GenBank/DDBJ whole genome shotgun (WGS) entry which is preliminary data.</text>
</comment>
<evidence type="ECO:0000313" key="2">
    <source>
        <dbReference type="Proteomes" id="UP000070263"/>
    </source>
</evidence>
<keyword evidence="2" id="KW-1185">Reference proteome</keyword>
<protein>
    <submittedName>
        <fullName evidence="1">Uncharacterized protein</fullName>
    </submittedName>
</protein>
<gene>
    <name evidence="1" type="ORF">AKJ51_02975</name>
</gene>